<dbReference type="InterPro" id="IPR058575">
    <property type="entry name" value="NTP_transf_8_dom"/>
</dbReference>
<protein>
    <submittedName>
        <fullName evidence="2">GSU2403 family nucleotidyltransferase fold protein</fullName>
    </submittedName>
</protein>
<organism evidence="2 3">
    <name type="scientific">Chromohalobacter beijerinckii</name>
    <dbReference type="NCBI Taxonomy" id="86179"/>
    <lineage>
        <taxon>Bacteria</taxon>
        <taxon>Pseudomonadati</taxon>
        <taxon>Pseudomonadota</taxon>
        <taxon>Gammaproteobacteria</taxon>
        <taxon>Oceanospirillales</taxon>
        <taxon>Halomonadaceae</taxon>
        <taxon>Chromohalobacter</taxon>
    </lineage>
</organism>
<proteinExistence type="predicted"/>
<dbReference type="RefSeq" id="WP_378111860.1">
    <property type="nucleotide sequence ID" value="NZ_JAKGAK010000008.1"/>
</dbReference>
<dbReference type="EMBL" id="JBHSEO010000053">
    <property type="protein sequence ID" value="MFC4416689.1"/>
    <property type="molecule type" value="Genomic_DNA"/>
</dbReference>
<keyword evidence="3" id="KW-1185">Reference proteome</keyword>
<dbReference type="Pfam" id="PF12281">
    <property type="entry name" value="NTP_transf_8"/>
    <property type="match status" value="1"/>
</dbReference>
<reference evidence="3" key="1">
    <citation type="journal article" date="2019" name="Int. J. Syst. Evol. Microbiol.">
        <title>The Global Catalogue of Microorganisms (GCM) 10K type strain sequencing project: providing services to taxonomists for standard genome sequencing and annotation.</title>
        <authorList>
            <consortium name="The Broad Institute Genomics Platform"/>
            <consortium name="The Broad Institute Genome Sequencing Center for Infectious Disease"/>
            <person name="Wu L."/>
            <person name="Ma J."/>
        </authorList>
    </citation>
    <scope>NUCLEOTIDE SEQUENCE [LARGE SCALE GENOMIC DNA]</scope>
    <source>
        <strain evidence="3">CCUG 49679</strain>
    </source>
</reference>
<dbReference type="Proteomes" id="UP001596015">
    <property type="component" value="Unassembled WGS sequence"/>
</dbReference>
<comment type="caution">
    <text evidence="2">The sequence shown here is derived from an EMBL/GenBank/DDBJ whole genome shotgun (WGS) entry which is preliminary data.</text>
</comment>
<name>A0ABV8XGZ9_9GAMM</name>
<gene>
    <name evidence="2" type="ORF">ACFO0E_09740</name>
</gene>
<accession>A0ABV8XGZ9</accession>
<evidence type="ECO:0000259" key="1">
    <source>
        <dbReference type="Pfam" id="PF12281"/>
    </source>
</evidence>
<feature type="domain" description="Nucleotidyltransferase-like" evidence="1">
    <location>
        <begin position="2"/>
        <end position="47"/>
    </location>
</feature>
<sequence>MVEPRAFILHKCFATWSDVRERGKRARDEDQARLVATLLANELNDLLTRGPEGPRHEMPPDVCPAVFWFIALCREMRHRSSRTSSLPQPLSVSLSLWEGIYSR</sequence>
<evidence type="ECO:0000313" key="2">
    <source>
        <dbReference type="EMBL" id="MFC4416689.1"/>
    </source>
</evidence>
<evidence type="ECO:0000313" key="3">
    <source>
        <dbReference type="Proteomes" id="UP001596015"/>
    </source>
</evidence>